<proteinExistence type="predicted"/>
<reference evidence="1" key="1">
    <citation type="submission" date="2024-12" db="EMBL/GenBank/DDBJ databases">
        <title>Comparative genomics and development of molecular markers within Purpureocillium lilacinum and among Purpureocillium species.</title>
        <authorList>
            <person name="Yeh Z.-Y."/>
            <person name="Ni N.-T."/>
            <person name="Lo P.-H."/>
            <person name="Mushyakhwo K."/>
            <person name="Lin C.-F."/>
            <person name="Nai Y.-S."/>
        </authorList>
    </citation>
    <scope>NUCLEOTIDE SEQUENCE</scope>
    <source>
        <strain evidence="1">NCHU-NPUST-175</strain>
    </source>
</reference>
<sequence length="142" mass="15539">MKLVFETAMRSRRASKTTFSAGLRPSWRRGSNGVLVRELARPAVLGPHRHWAQRPLHPLCAARPGAPYPAGQPGSHGPIMRDMAWVSRASHRARFRQVRSHRHPAAAIAALPNGLADSDGFRAKACGDRGHGERRGTRGQST</sequence>
<protein>
    <submittedName>
        <fullName evidence="1">Uncharacterized protein</fullName>
    </submittedName>
</protein>
<keyword evidence="2" id="KW-1185">Reference proteome</keyword>
<evidence type="ECO:0000313" key="2">
    <source>
        <dbReference type="Proteomes" id="UP001638806"/>
    </source>
</evidence>
<accession>A0ACC4E1Q0</accession>
<dbReference type="EMBL" id="JBGNUJ010000003">
    <property type="protein sequence ID" value="KAL3962550.1"/>
    <property type="molecule type" value="Genomic_DNA"/>
</dbReference>
<name>A0ACC4E1Q0_PURLI</name>
<dbReference type="Proteomes" id="UP001638806">
    <property type="component" value="Unassembled WGS sequence"/>
</dbReference>
<organism evidence="1 2">
    <name type="scientific">Purpureocillium lilacinum</name>
    <name type="common">Paecilomyces lilacinus</name>
    <dbReference type="NCBI Taxonomy" id="33203"/>
    <lineage>
        <taxon>Eukaryota</taxon>
        <taxon>Fungi</taxon>
        <taxon>Dikarya</taxon>
        <taxon>Ascomycota</taxon>
        <taxon>Pezizomycotina</taxon>
        <taxon>Sordariomycetes</taxon>
        <taxon>Hypocreomycetidae</taxon>
        <taxon>Hypocreales</taxon>
        <taxon>Ophiocordycipitaceae</taxon>
        <taxon>Purpureocillium</taxon>
    </lineage>
</organism>
<gene>
    <name evidence="1" type="ORF">ACCO45_004073</name>
</gene>
<comment type="caution">
    <text evidence="1">The sequence shown here is derived from an EMBL/GenBank/DDBJ whole genome shotgun (WGS) entry which is preliminary data.</text>
</comment>
<evidence type="ECO:0000313" key="1">
    <source>
        <dbReference type="EMBL" id="KAL3962550.1"/>
    </source>
</evidence>